<protein>
    <submittedName>
        <fullName evidence="2">Uncharacterized protein</fullName>
    </submittedName>
</protein>
<sequence>MTVIVFSFNFSPGTSVVLHKLAFLEELESWVATHVILLSQFFLHCGIYLSYPDVLLLQLLGRRSILWLQPLAVPTPVSGRIRFITHAREGERRKRHKKQTHKSTYRHRRHPPG</sequence>
<evidence type="ECO:0000313" key="3">
    <source>
        <dbReference type="Proteomes" id="UP000324222"/>
    </source>
</evidence>
<evidence type="ECO:0000256" key="1">
    <source>
        <dbReference type="SAM" id="MobiDB-lite"/>
    </source>
</evidence>
<gene>
    <name evidence="2" type="ORF">E2C01_013823</name>
</gene>
<reference evidence="2 3" key="1">
    <citation type="submission" date="2019-05" db="EMBL/GenBank/DDBJ databases">
        <title>Another draft genome of Portunus trituberculatus and its Hox gene families provides insights of decapod evolution.</title>
        <authorList>
            <person name="Jeong J.-H."/>
            <person name="Song I."/>
            <person name="Kim S."/>
            <person name="Choi T."/>
            <person name="Kim D."/>
            <person name="Ryu S."/>
            <person name="Kim W."/>
        </authorList>
    </citation>
    <scope>NUCLEOTIDE SEQUENCE [LARGE SCALE GENOMIC DNA]</scope>
    <source>
        <tissue evidence="2">Muscle</tissue>
    </source>
</reference>
<feature type="compositionally biased region" description="Basic residues" evidence="1">
    <location>
        <begin position="93"/>
        <end position="113"/>
    </location>
</feature>
<proteinExistence type="predicted"/>
<organism evidence="2 3">
    <name type="scientific">Portunus trituberculatus</name>
    <name type="common">Swimming crab</name>
    <name type="synonym">Neptunus trituberculatus</name>
    <dbReference type="NCBI Taxonomy" id="210409"/>
    <lineage>
        <taxon>Eukaryota</taxon>
        <taxon>Metazoa</taxon>
        <taxon>Ecdysozoa</taxon>
        <taxon>Arthropoda</taxon>
        <taxon>Crustacea</taxon>
        <taxon>Multicrustacea</taxon>
        <taxon>Malacostraca</taxon>
        <taxon>Eumalacostraca</taxon>
        <taxon>Eucarida</taxon>
        <taxon>Decapoda</taxon>
        <taxon>Pleocyemata</taxon>
        <taxon>Brachyura</taxon>
        <taxon>Eubrachyura</taxon>
        <taxon>Portunoidea</taxon>
        <taxon>Portunidae</taxon>
        <taxon>Portuninae</taxon>
        <taxon>Portunus</taxon>
    </lineage>
</organism>
<comment type="caution">
    <text evidence="2">The sequence shown here is derived from an EMBL/GenBank/DDBJ whole genome shotgun (WGS) entry which is preliminary data.</text>
</comment>
<dbReference type="EMBL" id="VSRR010000918">
    <property type="protein sequence ID" value="MPC20861.1"/>
    <property type="molecule type" value="Genomic_DNA"/>
</dbReference>
<accession>A0A5B7DH94</accession>
<evidence type="ECO:0000313" key="2">
    <source>
        <dbReference type="EMBL" id="MPC20861.1"/>
    </source>
</evidence>
<name>A0A5B7DH94_PORTR</name>
<dbReference type="Proteomes" id="UP000324222">
    <property type="component" value="Unassembled WGS sequence"/>
</dbReference>
<dbReference type="AlphaFoldDB" id="A0A5B7DH94"/>
<keyword evidence="3" id="KW-1185">Reference proteome</keyword>
<feature type="region of interest" description="Disordered" evidence="1">
    <location>
        <begin position="88"/>
        <end position="113"/>
    </location>
</feature>